<name>A0A6C0ICE3_9ZZZZ</name>
<evidence type="ECO:0008006" key="8">
    <source>
        <dbReference type="Google" id="ProtNLM"/>
    </source>
</evidence>
<dbReference type="EMBL" id="MN740156">
    <property type="protein sequence ID" value="QHT90704.1"/>
    <property type="molecule type" value="Genomic_DNA"/>
</dbReference>
<evidence type="ECO:0000256" key="2">
    <source>
        <dbReference type="ARBA" id="ARBA00022801"/>
    </source>
</evidence>
<dbReference type="CDD" id="cd18795">
    <property type="entry name" value="SF2_C_Ski2"/>
    <property type="match status" value="1"/>
</dbReference>
<dbReference type="InterPro" id="IPR027417">
    <property type="entry name" value="P-loop_NTPase"/>
</dbReference>
<feature type="domain" description="Helicase C-terminal" evidence="6">
    <location>
        <begin position="268"/>
        <end position="450"/>
    </location>
</feature>
<keyword evidence="3" id="KW-0347">Helicase</keyword>
<dbReference type="Pfam" id="PF08148">
    <property type="entry name" value="DSHCT"/>
    <property type="match status" value="1"/>
</dbReference>
<evidence type="ECO:0000256" key="3">
    <source>
        <dbReference type="ARBA" id="ARBA00022806"/>
    </source>
</evidence>
<dbReference type="PROSITE" id="PS51194">
    <property type="entry name" value="HELICASE_CTER"/>
    <property type="match status" value="1"/>
</dbReference>
<evidence type="ECO:0000256" key="4">
    <source>
        <dbReference type="ARBA" id="ARBA00022840"/>
    </source>
</evidence>
<dbReference type="InterPro" id="IPR012961">
    <property type="entry name" value="Ski2/MTR4_C"/>
</dbReference>
<dbReference type="PANTHER" id="PTHR12131:SF1">
    <property type="entry name" value="ATP-DEPENDENT RNA HELICASE SUPV3L1, MITOCHONDRIAL-RELATED"/>
    <property type="match status" value="1"/>
</dbReference>
<reference evidence="7" key="1">
    <citation type="journal article" date="2020" name="Nature">
        <title>Giant virus diversity and host interactions through global metagenomics.</title>
        <authorList>
            <person name="Schulz F."/>
            <person name="Roux S."/>
            <person name="Paez-Espino D."/>
            <person name="Jungbluth S."/>
            <person name="Walsh D.A."/>
            <person name="Denef V.J."/>
            <person name="McMahon K.D."/>
            <person name="Konstantinidis K.T."/>
            <person name="Eloe-Fadrosh E.A."/>
            <person name="Kyrpides N.C."/>
            <person name="Woyke T."/>
        </authorList>
    </citation>
    <scope>NUCLEOTIDE SEQUENCE</scope>
    <source>
        <strain evidence="7">GVMAG-M-3300023184-71</strain>
    </source>
</reference>
<dbReference type="GO" id="GO:0005524">
    <property type="term" value="F:ATP binding"/>
    <property type="evidence" value="ECO:0007669"/>
    <property type="project" value="UniProtKB-KW"/>
</dbReference>
<keyword evidence="4" id="KW-0067">ATP-binding</keyword>
<dbReference type="Gene3D" id="1.10.3380.30">
    <property type="match status" value="1"/>
</dbReference>
<dbReference type="PANTHER" id="PTHR12131">
    <property type="entry name" value="ATP-DEPENDENT RNA AND DNA HELICASE"/>
    <property type="match status" value="1"/>
</dbReference>
<dbReference type="InterPro" id="IPR011545">
    <property type="entry name" value="DEAD/DEAH_box_helicase_dom"/>
</dbReference>
<dbReference type="GO" id="GO:0004386">
    <property type="term" value="F:helicase activity"/>
    <property type="evidence" value="ECO:0007669"/>
    <property type="project" value="UniProtKB-KW"/>
</dbReference>
<feature type="domain" description="Helicase ATP-binding" evidence="5">
    <location>
        <begin position="32"/>
        <end position="192"/>
    </location>
</feature>
<dbReference type="InterPro" id="IPR001650">
    <property type="entry name" value="Helicase_C-like"/>
</dbReference>
<dbReference type="PROSITE" id="PS51192">
    <property type="entry name" value="HELICASE_ATP_BIND_1"/>
    <property type="match status" value="1"/>
</dbReference>
<dbReference type="GO" id="GO:0003676">
    <property type="term" value="F:nucleic acid binding"/>
    <property type="evidence" value="ECO:0007669"/>
    <property type="project" value="InterPro"/>
</dbReference>
<evidence type="ECO:0000256" key="1">
    <source>
        <dbReference type="ARBA" id="ARBA00022741"/>
    </source>
</evidence>
<dbReference type="InterPro" id="IPR014001">
    <property type="entry name" value="Helicase_ATP-bd"/>
</dbReference>
<evidence type="ECO:0000259" key="5">
    <source>
        <dbReference type="PROSITE" id="PS51192"/>
    </source>
</evidence>
<keyword evidence="2" id="KW-0378">Hydrolase</keyword>
<dbReference type="GO" id="GO:0016787">
    <property type="term" value="F:hydrolase activity"/>
    <property type="evidence" value="ECO:0007669"/>
    <property type="project" value="UniProtKB-KW"/>
</dbReference>
<dbReference type="AlphaFoldDB" id="A0A6C0ICE3"/>
<dbReference type="SMART" id="SM00487">
    <property type="entry name" value="DEXDc"/>
    <property type="match status" value="1"/>
</dbReference>
<dbReference type="Gene3D" id="3.40.50.300">
    <property type="entry name" value="P-loop containing nucleotide triphosphate hydrolases"/>
    <property type="match status" value="2"/>
</dbReference>
<dbReference type="InterPro" id="IPR050699">
    <property type="entry name" value="RNA-DNA_Helicase"/>
</dbReference>
<protein>
    <recommendedName>
        <fullName evidence="8">Helicase</fullName>
    </recommendedName>
</protein>
<dbReference type="SUPFAM" id="SSF52540">
    <property type="entry name" value="P-loop containing nucleoside triphosphate hydrolases"/>
    <property type="match status" value="1"/>
</dbReference>
<proteinExistence type="predicted"/>
<accession>A0A6C0ICE3</accession>
<evidence type="ECO:0000259" key="6">
    <source>
        <dbReference type="PROSITE" id="PS51194"/>
    </source>
</evidence>
<dbReference type="SMART" id="SM00490">
    <property type="entry name" value="HELICc"/>
    <property type="match status" value="1"/>
</dbReference>
<dbReference type="SMART" id="SM01142">
    <property type="entry name" value="DSHCT"/>
    <property type="match status" value="1"/>
</dbReference>
<keyword evidence="1" id="KW-0547">Nucleotide-binding</keyword>
<evidence type="ECO:0000313" key="7">
    <source>
        <dbReference type="EMBL" id="QHT90704.1"/>
    </source>
</evidence>
<dbReference type="Pfam" id="PF00270">
    <property type="entry name" value="DEAD"/>
    <property type="match status" value="1"/>
</dbReference>
<organism evidence="7">
    <name type="scientific">viral metagenome</name>
    <dbReference type="NCBI Taxonomy" id="1070528"/>
    <lineage>
        <taxon>unclassified sequences</taxon>
        <taxon>metagenomes</taxon>
        <taxon>organismal metagenomes</taxon>
    </lineage>
</organism>
<sequence length="756" mass="87434">MQHAPTKIFSGPVPTPYFPFSYPLDDFQLWGCRAIEDQHNLMVCAHTGSGKTALALYAIARCMARQERVIYISPIKTLSNQKYKEFSSSFPSVGILTGDIKVKPDADCLIMTAEILRNFLMTVEKPSYFSMDRVSCVILDEVHFINNPERGRVWEEIILYLDPTIQLVMLSATLSGPLSFAQWVQDLKQVPCHLVSTIERPVPLQHFVYWDQELYCFMGTKEWNHGVWKECKARVDKHYTKHHWSTHVWMECLGFLQKKEMLPATVFLLNRDMVEKQARHLCSFQQDPYERATIEGIWDHHMRKYAPTLERTAQWSLVKDLVLKGIGIHHSGMIPLLKEIVEILYTQGLLPVLLATETFAMGVNAPTKTVVFTNLTKFDGKRKRFLHSEEYLQMAGRAGRRGLDTAGTVVILPSLGMASEEEMRAVATKAPQTVQSRWVMDFSMAFHDPTPKVWERTLFYRQSGAPPLFVETALPTIDPEIWARCEPLFQEKKACEQRLTPDGFFRLDKKVEKTVRKRLGEIRHLLPKDVETMLSRYHALSEQCETEKREQRYFQERWTIQVDRLQDFLVSKEYWGPDKKPTRKGLMLQEVHDGNPLLLAEVLHAGLLDPLEASTLVAMLSIFVADKEKGESHVSLGEQKEVMDRIRALADKGLSEELVRNQDLPFPFFLDWTVSPTMYHAVKGWYEGQCWVEVRKVYEESEGNFIKNMLRVVNFIQSIHHVAEILSMVSLQQKLENVQEKMMRDLVMNDSLYITR</sequence>